<keyword evidence="1" id="KW-0472">Membrane</keyword>
<keyword evidence="3" id="KW-1185">Reference proteome</keyword>
<comment type="caution">
    <text evidence="2">The sequence shown here is derived from an EMBL/GenBank/DDBJ whole genome shotgun (WGS) entry which is preliminary data.</text>
</comment>
<dbReference type="Proteomes" id="UP000823749">
    <property type="component" value="Chromosome 8"/>
</dbReference>
<keyword evidence="1" id="KW-1133">Transmembrane helix</keyword>
<evidence type="ECO:0000256" key="1">
    <source>
        <dbReference type="SAM" id="Phobius"/>
    </source>
</evidence>
<keyword evidence="1" id="KW-0812">Transmembrane</keyword>
<evidence type="ECO:0000313" key="2">
    <source>
        <dbReference type="EMBL" id="KAG5537966.1"/>
    </source>
</evidence>
<sequence length="54" mass="5686">MSIHEQTATAILAQGALAADGIFLGPALAYVAALALAFVLFPFRDFFSVLSIFP</sequence>
<dbReference type="EMBL" id="JACTNZ010000008">
    <property type="protein sequence ID" value="KAG5537966.1"/>
    <property type="molecule type" value="Genomic_DNA"/>
</dbReference>
<name>A0AAV6J9X9_9ERIC</name>
<dbReference type="AlphaFoldDB" id="A0AAV6J9X9"/>
<accession>A0AAV6J9X9</accession>
<evidence type="ECO:0000313" key="3">
    <source>
        <dbReference type="Proteomes" id="UP000823749"/>
    </source>
</evidence>
<gene>
    <name evidence="2" type="ORF">RHGRI_025158</name>
</gene>
<organism evidence="2 3">
    <name type="scientific">Rhododendron griersonianum</name>
    <dbReference type="NCBI Taxonomy" id="479676"/>
    <lineage>
        <taxon>Eukaryota</taxon>
        <taxon>Viridiplantae</taxon>
        <taxon>Streptophyta</taxon>
        <taxon>Embryophyta</taxon>
        <taxon>Tracheophyta</taxon>
        <taxon>Spermatophyta</taxon>
        <taxon>Magnoliopsida</taxon>
        <taxon>eudicotyledons</taxon>
        <taxon>Gunneridae</taxon>
        <taxon>Pentapetalae</taxon>
        <taxon>asterids</taxon>
        <taxon>Ericales</taxon>
        <taxon>Ericaceae</taxon>
        <taxon>Ericoideae</taxon>
        <taxon>Rhodoreae</taxon>
        <taxon>Rhododendron</taxon>
    </lineage>
</organism>
<proteinExistence type="predicted"/>
<feature type="transmembrane region" description="Helical" evidence="1">
    <location>
        <begin position="28"/>
        <end position="53"/>
    </location>
</feature>
<protein>
    <submittedName>
        <fullName evidence="2">Uncharacterized protein</fullName>
    </submittedName>
</protein>
<reference evidence="2" key="1">
    <citation type="submission" date="2020-08" db="EMBL/GenBank/DDBJ databases">
        <title>Plant Genome Project.</title>
        <authorList>
            <person name="Zhang R.-G."/>
        </authorList>
    </citation>
    <scope>NUCLEOTIDE SEQUENCE</scope>
    <source>
        <strain evidence="2">WSP0</strain>
        <tissue evidence="2">Leaf</tissue>
    </source>
</reference>